<protein>
    <submittedName>
        <fullName evidence="1">Uncharacterized protein</fullName>
    </submittedName>
</protein>
<name>A0A813HKD5_POLGL</name>
<keyword evidence="2" id="KW-1185">Reference proteome</keyword>
<comment type="caution">
    <text evidence="1">The sequence shown here is derived from an EMBL/GenBank/DDBJ whole genome shotgun (WGS) entry which is preliminary data.</text>
</comment>
<dbReference type="Proteomes" id="UP000654075">
    <property type="component" value="Unassembled WGS sequence"/>
</dbReference>
<reference evidence="1" key="1">
    <citation type="submission" date="2021-02" db="EMBL/GenBank/DDBJ databases">
        <authorList>
            <person name="Dougan E. K."/>
            <person name="Rhodes N."/>
            <person name="Thang M."/>
            <person name="Chan C."/>
        </authorList>
    </citation>
    <scope>NUCLEOTIDE SEQUENCE</scope>
</reference>
<organism evidence="1 2">
    <name type="scientific">Polarella glacialis</name>
    <name type="common">Dinoflagellate</name>
    <dbReference type="NCBI Taxonomy" id="89957"/>
    <lineage>
        <taxon>Eukaryota</taxon>
        <taxon>Sar</taxon>
        <taxon>Alveolata</taxon>
        <taxon>Dinophyceae</taxon>
        <taxon>Suessiales</taxon>
        <taxon>Suessiaceae</taxon>
        <taxon>Polarella</taxon>
    </lineage>
</organism>
<gene>
    <name evidence="1" type="ORF">PGLA1383_LOCUS53302</name>
</gene>
<dbReference type="EMBL" id="CAJNNV010031840">
    <property type="protein sequence ID" value="CAE8638005.1"/>
    <property type="molecule type" value="Genomic_DNA"/>
</dbReference>
<accession>A0A813HKD5</accession>
<evidence type="ECO:0000313" key="2">
    <source>
        <dbReference type="Proteomes" id="UP000654075"/>
    </source>
</evidence>
<evidence type="ECO:0000313" key="1">
    <source>
        <dbReference type="EMBL" id="CAE8638005.1"/>
    </source>
</evidence>
<proteinExistence type="predicted"/>
<dbReference type="AlphaFoldDB" id="A0A813HKD5"/>
<sequence>MSGNAGMLQHQDLVQVLRQREAQLGAFQEERRDKDSAINFLKTKIVTLQNQNRALQNQTPGPRVEAVSVDSDRRIQELEQQLLGSV</sequence>